<organism evidence="3 5">
    <name type="scientific">Mycobacteroides chelonae</name>
    <name type="common">Mycobacterium chelonae</name>
    <dbReference type="NCBI Taxonomy" id="1774"/>
    <lineage>
        <taxon>Bacteria</taxon>
        <taxon>Bacillati</taxon>
        <taxon>Actinomycetota</taxon>
        <taxon>Actinomycetes</taxon>
        <taxon>Mycobacteriales</taxon>
        <taxon>Mycobacteriaceae</taxon>
        <taxon>Mycobacteroides</taxon>
    </lineage>
</organism>
<dbReference type="InterPro" id="IPR023393">
    <property type="entry name" value="START-like_dom_sf"/>
</dbReference>
<dbReference type="RefSeq" id="WP_030097979.1">
    <property type="nucleotide sequence ID" value="NZ_BSAK01000015.1"/>
</dbReference>
<dbReference type="Proteomes" id="UP000179441">
    <property type="component" value="Unassembled WGS sequence"/>
</dbReference>
<dbReference type="Proteomes" id="UP000317728">
    <property type="component" value="Chromosome"/>
</dbReference>
<dbReference type="InterPro" id="IPR019587">
    <property type="entry name" value="Polyketide_cyclase/dehydratase"/>
</dbReference>
<dbReference type="HOGENOM" id="CLU_122359_0_0_11"/>
<dbReference type="OrthoDB" id="4569164at2"/>
<dbReference type="EMBL" id="MLIQ01000006">
    <property type="protein sequence ID" value="OHU60736.1"/>
    <property type="molecule type" value="Genomic_DNA"/>
</dbReference>
<evidence type="ECO:0000313" key="8">
    <source>
        <dbReference type="Proteomes" id="UP000317728"/>
    </source>
</evidence>
<evidence type="ECO:0000313" key="3">
    <source>
        <dbReference type="EMBL" id="OHU76501.1"/>
    </source>
</evidence>
<dbReference type="SUPFAM" id="SSF55961">
    <property type="entry name" value="Bet v1-like"/>
    <property type="match status" value="1"/>
</dbReference>
<dbReference type="CDD" id="cd07812">
    <property type="entry name" value="SRPBCC"/>
    <property type="match status" value="1"/>
</dbReference>
<evidence type="ECO:0000313" key="7">
    <source>
        <dbReference type="Proteomes" id="UP000180113"/>
    </source>
</evidence>
<protein>
    <submittedName>
        <fullName evidence="4">SRPBCC family protein</fullName>
    </submittedName>
    <submittedName>
        <fullName evidence="3">Toxin</fullName>
    </submittedName>
</protein>
<name>A0A0E3XP65_MYCCH</name>
<evidence type="ECO:0000313" key="4">
    <source>
        <dbReference type="EMBL" id="QDF70766.1"/>
    </source>
</evidence>
<reference evidence="4 8" key="3">
    <citation type="submission" date="2019-06" db="EMBL/GenBank/DDBJ databases">
        <title>Whole geneome sequnce of Mycobacteroides chelonae M77 isolated from bovine milk from Meghalaya, India.</title>
        <authorList>
            <person name="Vise E."/>
            <person name="Das S."/>
            <person name="Garg A."/>
            <person name="Ghatak S."/>
            <person name="Shakuntala I."/>
            <person name="Milton A.A.P."/>
            <person name="Karam A."/>
            <person name="Sanjukta R."/>
            <person name="Puro K."/>
            <person name="Sen A."/>
        </authorList>
    </citation>
    <scope>NUCLEOTIDE SEQUENCE [LARGE SCALE GENOMIC DNA]</scope>
    <source>
        <strain evidence="4 8">M77</strain>
    </source>
</reference>
<gene>
    <name evidence="1" type="ORF">BKG62_20105</name>
    <name evidence="2" type="ORF">BKG82_01150</name>
    <name evidence="3" type="ORF">BKG84_20015</name>
    <name evidence="4" type="ORF">FJK96_11815</name>
</gene>
<accession>A0A0E3XP65</accession>
<evidence type="ECO:0000313" key="2">
    <source>
        <dbReference type="EMBL" id="OHU60736.1"/>
    </source>
</evidence>
<evidence type="ECO:0000313" key="5">
    <source>
        <dbReference type="Proteomes" id="UP000179441"/>
    </source>
</evidence>
<dbReference type="Gene3D" id="3.30.530.20">
    <property type="match status" value="1"/>
</dbReference>
<evidence type="ECO:0000313" key="6">
    <source>
        <dbReference type="Proteomes" id="UP000180043"/>
    </source>
</evidence>
<dbReference type="AlphaFoldDB" id="A0A0E3XP65"/>
<proteinExistence type="predicted"/>
<dbReference type="PATRIC" id="fig|1774.35.peg.2315"/>
<dbReference type="EMBL" id="MLIS01000002">
    <property type="protein sequence ID" value="OHU76501.1"/>
    <property type="molecule type" value="Genomic_DNA"/>
</dbReference>
<reference evidence="1 7" key="1">
    <citation type="submission" date="2016-10" db="EMBL/GenBank/DDBJ databases">
        <title>Evaluation of Human, Animal and Environmental Mycobacterium chelonae Isolates by Core Genome Phylogenomic Analysis, Targeted Gene Comparison, and Anti-microbial Susceptibility Patterns: A Tale of Mistaken Identities.</title>
        <authorList>
            <person name="Fogelson S.B."/>
            <person name="Camus A.C."/>
            <person name="Lorenz W."/>
            <person name="Vasireddy R."/>
            <person name="Vasireddy S."/>
            <person name="Smith T."/>
            <person name="Brown-Elliott B.A."/>
            <person name="Wallace R.J.Jr."/>
            <person name="Hasan N.A."/>
            <person name="Reischl U."/>
            <person name="Sanchez S."/>
        </authorList>
    </citation>
    <scope>NUCLEOTIDE SEQUENCE [LARGE SCALE GENOMIC DNA]</scope>
    <source>
        <strain evidence="1 7">42895</strain>
    </source>
</reference>
<dbReference type="GeneID" id="31679893"/>
<sequence>MSELHSSIDLPYSIDKLWSVLPDLNKYDEWMTIHTGFKGDVPAIEDIKVGTKFSEIVTLMGMANTVEWTVQEFTPADEVLSAKKGAFKLGGTGMAGVEAIIKSSVEEIDADNTRVNVDSSFTGQMLTGAIGTAIDKAVQEELENSVARLKELLAKELG</sequence>
<dbReference type="Proteomes" id="UP000180043">
    <property type="component" value="Unassembled WGS sequence"/>
</dbReference>
<dbReference type="Pfam" id="PF10604">
    <property type="entry name" value="Polyketide_cyc2"/>
    <property type="match status" value="1"/>
</dbReference>
<dbReference type="Proteomes" id="UP000180113">
    <property type="component" value="Unassembled WGS sequence"/>
</dbReference>
<dbReference type="EMBL" id="MLHW01000019">
    <property type="protein sequence ID" value="OHT47990.1"/>
    <property type="molecule type" value="Genomic_DNA"/>
</dbReference>
<keyword evidence="5" id="KW-1185">Reference proteome</keyword>
<reference evidence="5 6" key="2">
    <citation type="submission" date="2016-10" db="EMBL/GenBank/DDBJ databases">
        <title>Evaluation of Human, Veterinary and Environmental Mycobacterium chelonae Isolates by Core Genome Phylogenomic Analysis, Targeted Gene Comparison, and Anti-microbial Susceptibility Patterns: A Tale of Mistaken Identities.</title>
        <authorList>
            <person name="Fogelson S.B."/>
            <person name="Camus A.C."/>
            <person name="Lorenz W."/>
            <person name="Vasireddy R."/>
            <person name="Vasireddy S."/>
            <person name="Smith T."/>
            <person name="Brown-Elliott B.A."/>
            <person name="Wallace R.J.Jr."/>
            <person name="Hasan N.A."/>
            <person name="Reischl U."/>
            <person name="Sanchez S."/>
        </authorList>
    </citation>
    <scope>NUCLEOTIDE SEQUENCE [LARGE SCALE GENOMIC DNA]</scope>
    <source>
        <strain evidence="2 6">15515</strain>
        <strain evidence="3 5">15518</strain>
    </source>
</reference>
<dbReference type="EMBL" id="CP041150">
    <property type="protein sequence ID" value="QDF70766.1"/>
    <property type="molecule type" value="Genomic_DNA"/>
</dbReference>
<evidence type="ECO:0000313" key="1">
    <source>
        <dbReference type="EMBL" id="OHT47990.1"/>
    </source>
</evidence>